<reference evidence="3 6" key="1">
    <citation type="submission" date="2017-08" db="EMBL/GenBank/DDBJ databases">
        <title>Meningococcal Conjunctivitis and Endemic Carriage at a Military Recruit Training Center.</title>
        <authorList>
            <person name="Bobb A.J."/>
            <person name="Galac M.R."/>
            <person name="Snesrud E."/>
            <person name="Clagett C.D."/>
        </authorList>
    </citation>
    <scope>NUCLEOTIDE SEQUENCE [LARGE SCALE GENOMIC DNA]</scope>
    <source>
        <strain evidence="3 6">MRSN431200</strain>
    </source>
</reference>
<sequence length="73" mass="8013">MRQDNRPRKTPYAGAAVFLIFGFAFAGMTHHAPENHTADIPPPVETQPQTPAIWETDPMAGVVLEPVSEEAEK</sequence>
<reference evidence="4 5" key="2">
    <citation type="submission" date="2018-06" db="EMBL/GenBank/DDBJ databases">
        <authorList>
            <consortium name="Pathogen Informatics"/>
            <person name="Doyle S."/>
        </authorList>
    </citation>
    <scope>NUCLEOTIDE SEQUENCE [LARGE SCALE GENOMIC DNA]</scope>
    <source>
        <strain evidence="4 5">NCTC8554</strain>
    </source>
</reference>
<dbReference type="Proteomes" id="UP000260504">
    <property type="component" value="Unassembled WGS sequence"/>
</dbReference>
<feature type="region of interest" description="Disordered" evidence="1">
    <location>
        <begin position="32"/>
        <end position="53"/>
    </location>
</feature>
<name>A0A1V0G705_NEIME</name>
<evidence type="ECO:0000313" key="5">
    <source>
        <dbReference type="Proteomes" id="UP000254176"/>
    </source>
</evidence>
<dbReference type="EMBL" id="NVYQ01000102">
    <property type="protein sequence ID" value="RGB16145.1"/>
    <property type="molecule type" value="Genomic_DNA"/>
</dbReference>
<dbReference type="EMBL" id="UGRP01000002">
    <property type="protein sequence ID" value="SUA30103.1"/>
    <property type="molecule type" value="Genomic_DNA"/>
</dbReference>
<evidence type="ECO:0000256" key="2">
    <source>
        <dbReference type="SAM" id="Phobius"/>
    </source>
</evidence>
<keyword evidence="2" id="KW-1133">Transmembrane helix</keyword>
<keyword evidence="2" id="KW-0472">Membrane</keyword>
<organism evidence="3 6">
    <name type="scientific">Neisseria meningitidis</name>
    <dbReference type="NCBI Taxonomy" id="487"/>
    <lineage>
        <taxon>Bacteria</taxon>
        <taxon>Pseudomonadati</taxon>
        <taxon>Pseudomonadota</taxon>
        <taxon>Betaproteobacteria</taxon>
        <taxon>Neisseriales</taxon>
        <taxon>Neisseriaceae</taxon>
        <taxon>Neisseria</taxon>
    </lineage>
</organism>
<protein>
    <submittedName>
        <fullName evidence="3">Uncharacterized protein</fullName>
    </submittedName>
</protein>
<evidence type="ECO:0000256" key="1">
    <source>
        <dbReference type="SAM" id="MobiDB-lite"/>
    </source>
</evidence>
<evidence type="ECO:0000313" key="3">
    <source>
        <dbReference type="EMBL" id="RGB16145.1"/>
    </source>
</evidence>
<gene>
    <name evidence="3" type="ORF">CIJ84_07100</name>
    <name evidence="4" type="ORF">NCTC8554_02151</name>
</gene>
<feature type="transmembrane region" description="Helical" evidence="2">
    <location>
        <begin position="12"/>
        <end position="32"/>
    </location>
</feature>
<evidence type="ECO:0000313" key="4">
    <source>
        <dbReference type="EMBL" id="SUA30103.1"/>
    </source>
</evidence>
<accession>A0A1V0G705</accession>
<proteinExistence type="predicted"/>
<keyword evidence="2" id="KW-0812">Transmembrane</keyword>
<dbReference type="RefSeq" id="WP_002234109.1">
    <property type="nucleotide sequence ID" value="NZ_CP020401.2"/>
</dbReference>
<evidence type="ECO:0000313" key="6">
    <source>
        <dbReference type="Proteomes" id="UP000260504"/>
    </source>
</evidence>
<dbReference type="Proteomes" id="UP000254176">
    <property type="component" value="Unassembled WGS sequence"/>
</dbReference>
<dbReference type="AlphaFoldDB" id="A0A1V0G705"/>